<dbReference type="EMBL" id="JBHSXX010000001">
    <property type="protein sequence ID" value="MFC6865849.1"/>
    <property type="molecule type" value="Genomic_DNA"/>
</dbReference>
<protein>
    <submittedName>
        <fullName evidence="3">Uncharacterized protein</fullName>
    </submittedName>
</protein>
<keyword evidence="2" id="KW-0812">Transmembrane</keyword>
<sequence length="240" mass="24435">MDDRELTRLFRNATEDAPPASFDVDDVSAASRRATARHRMRVAAVTSITAIVLGGAGVVAVTSPFSDRGTGEVASAPAPLEARPNAGQPAQEDMRLEGGDSGESRSERSKQGGRDVTTQADKLGIAGTAWCDEVDRELATALAGELSVVPDNAVPGRLCSDGGNAAFRVTDGDATGLIMVAHLPGRSEVTMSLGEDTMVATARASSSGIVVVASVPTGGSATAPFAADVGRIADAIATTR</sequence>
<comment type="caution">
    <text evidence="3">The sequence shown here is derived from an EMBL/GenBank/DDBJ whole genome shotgun (WGS) entry which is preliminary data.</text>
</comment>
<evidence type="ECO:0000313" key="4">
    <source>
        <dbReference type="Proteomes" id="UP001596337"/>
    </source>
</evidence>
<evidence type="ECO:0000256" key="1">
    <source>
        <dbReference type="SAM" id="MobiDB-lite"/>
    </source>
</evidence>
<reference evidence="4" key="1">
    <citation type="journal article" date="2019" name="Int. J. Syst. Evol. Microbiol.">
        <title>The Global Catalogue of Microorganisms (GCM) 10K type strain sequencing project: providing services to taxonomists for standard genome sequencing and annotation.</title>
        <authorList>
            <consortium name="The Broad Institute Genomics Platform"/>
            <consortium name="The Broad Institute Genome Sequencing Center for Infectious Disease"/>
            <person name="Wu L."/>
            <person name="Ma J."/>
        </authorList>
    </citation>
    <scope>NUCLEOTIDE SEQUENCE [LARGE SCALE GENOMIC DNA]</scope>
    <source>
        <strain evidence="4">KCTC 32255</strain>
    </source>
</reference>
<dbReference type="Proteomes" id="UP001596337">
    <property type="component" value="Unassembled WGS sequence"/>
</dbReference>
<keyword evidence="2" id="KW-0472">Membrane</keyword>
<feature type="compositionally biased region" description="Basic and acidic residues" evidence="1">
    <location>
        <begin position="92"/>
        <end position="113"/>
    </location>
</feature>
<name>A0ABW2BTM3_9PSEU</name>
<keyword evidence="2" id="KW-1133">Transmembrane helix</keyword>
<dbReference type="RefSeq" id="WP_345403738.1">
    <property type="nucleotide sequence ID" value="NZ_BAABLA010000115.1"/>
</dbReference>
<gene>
    <name evidence="3" type="ORF">ACFQGD_01675</name>
</gene>
<evidence type="ECO:0000313" key="3">
    <source>
        <dbReference type="EMBL" id="MFC6865849.1"/>
    </source>
</evidence>
<keyword evidence="4" id="KW-1185">Reference proteome</keyword>
<accession>A0ABW2BTM3</accession>
<feature type="transmembrane region" description="Helical" evidence="2">
    <location>
        <begin position="42"/>
        <end position="61"/>
    </location>
</feature>
<organism evidence="3 4">
    <name type="scientific">Haloechinothrix salitolerans</name>
    <dbReference type="NCBI Taxonomy" id="926830"/>
    <lineage>
        <taxon>Bacteria</taxon>
        <taxon>Bacillati</taxon>
        <taxon>Actinomycetota</taxon>
        <taxon>Actinomycetes</taxon>
        <taxon>Pseudonocardiales</taxon>
        <taxon>Pseudonocardiaceae</taxon>
        <taxon>Haloechinothrix</taxon>
    </lineage>
</organism>
<evidence type="ECO:0000256" key="2">
    <source>
        <dbReference type="SAM" id="Phobius"/>
    </source>
</evidence>
<feature type="region of interest" description="Disordered" evidence="1">
    <location>
        <begin position="64"/>
        <end position="119"/>
    </location>
</feature>
<proteinExistence type="predicted"/>